<dbReference type="PRINTS" id="PR01976">
    <property type="entry name" value="IGFBPFAMILY"/>
</dbReference>
<dbReference type="GO" id="GO:0005615">
    <property type="term" value="C:extracellular space"/>
    <property type="evidence" value="ECO:0007669"/>
    <property type="project" value="TreeGrafter"/>
</dbReference>
<dbReference type="PANTHER" id="PTHR11551:SF6">
    <property type="entry name" value="INSULIN-LIKE GROWTH FACTOR-BINDING PROTEIN 1"/>
    <property type="match status" value="1"/>
</dbReference>
<evidence type="ECO:0000256" key="6">
    <source>
        <dbReference type="ARBA" id="ARBA00023157"/>
    </source>
</evidence>
<feature type="chain" id="PRO_5045430625" description="Insulin-like growth factor-binding protein 1" evidence="10">
    <location>
        <begin position="23"/>
        <end position="260"/>
    </location>
</feature>
<dbReference type="GO" id="GO:0031994">
    <property type="term" value="F:insulin-like growth factor I binding"/>
    <property type="evidence" value="ECO:0007669"/>
    <property type="project" value="TreeGrafter"/>
</dbReference>
<name>A0A6J0V1U6_9SAUR</name>
<dbReference type="Proteomes" id="UP001652642">
    <property type="component" value="Chromosome 6"/>
</dbReference>
<keyword evidence="3" id="KW-0964">Secreted</keyword>
<feature type="signal peptide" evidence="10">
    <location>
        <begin position="1"/>
        <end position="22"/>
    </location>
</feature>
<evidence type="ECO:0000313" key="13">
    <source>
        <dbReference type="Proteomes" id="UP001652642"/>
    </source>
</evidence>
<dbReference type="PROSITE" id="PS00484">
    <property type="entry name" value="THYROGLOBULIN_1_1"/>
    <property type="match status" value="1"/>
</dbReference>
<evidence type="ECO:0000256" key="7">
    <source>
        <dbReference type="ARBA" id="ARBA00023183"/>
    </source>
</evidence>
<dbReference type="KEGG" id="pvt:110088739"/>
<dbReference type="PRINTS" id="PR01977">
    <property type="entry name" value="IGFBPFAMILY1"/>
</dbReference>
<dbReference type="PANTHER" id="PTHR11551">
    <property type="entry name" value="INSULIN-LIKE GROWTH FACTOR BINDING PROTEIN"/>
    <property type="match status" value="1"/>
</dbReference>
<keyword evidence="5 10" id="KW-0732">Signal</keyword>
<proteinExistence type="predicted"/>
<evidence type="ECO:0000259" key="12">
    <source>
        <dbReference type="PROSITE" id="PS51323"/>
    </source>
</evidence>
<dbReference type="SMART" id="SM00211">
    <property type="entry name" value="TY"/>
    <property type="match status" value="1"/>
</dbReference>
<evidence type="ECO:0000256" key="1">
    <source>
        <dbReference type="ARBA" id="ARBA00004613"/>
    </source>
</evidence>
<dbReference type="GeneID" id="110088739"/>
<dbReference type="InterPro" id="IPR009030">
    <property type="entry name" value="Growth_fac_rcpt_cys_sf"/>
</dbReference>
<dbReference type="RefSeq" id="XP_020666896.2">
    <property type="nucleotide sequence ID" value="XM_020811237.2"/>
</dbReference>
<evidence type="ECO:0000259" key="11">
    <source>
        <dbReference type="PROSITE" id="PS51162"/>
    </source>
</evidence>
<dbReference type="SUPFAM" id="SSF57610">
    <property type="entry name" value="Thyroglobulin type-1 domain"/>
    <property type="match status" value="1"/>
</dbReference>
<dbReference type="CDD" id="cd00191">
    <property type="entry name" value="TY"/>
    <property type="match status" value="1"/>
</dbReference>
<feature type="domain" description="IGFBP N-terminal" evidence="12">
    <location>
        <begin position="26"/>
        <end position="107"/>
    </location>
</feature>
<dbReference type="InterPro" id="IPR000716">
    <property type="entry name" value="Thyroglobulin_1"/>
</dbReference>
<organism evidence="13 14">
    <name type="scientific">Pogona vitticeps</name>
    <name type="common">central bearded dragon</name>
    <dbReference type="NCBI Taxonomy" id="103695"/>
    <lineage>
        <taxon>Eukaryota</taxon>
        <taxon>Metazoa</taxon>
        <taxon>Chordata</taxon>
        <taxon>Craniata</taxon>
        <taxon>Vertebrata</taxon>
        <taxon>Euteleostomi</taxon>
        <taxon>Lepidosauria</taxon>
        <taxon>Squamata</taxon>
        <taxon>Bifurcata</taxon>
        <taxon>Unidentata</taxon>
        <taxon>Episquamata</taxon>
        <taxon>Toxicofera</taxon>
        <taxon>Iguania</taxon>
        <taxon>Acrodonta</taxon>
        <taxon>Agamidae</taxon>
        <taxon>Amphibolurinae</taxon>
        <taxon>Pogona</taxon>
    </lineage>
</organism>
<dbReference type="SMART" id="SM00121">
    <property type="entry name" value="IB"/>
    <property type="match status" value="1"/>
</dbReference>
<dbReference type="PROSITE" id="PS51323">
    <property type="entry name" value="IGFBP_N_2"/>
    <property type="match status" value="1"/>
</dbReference>
<dbReference type="SUPFAM" id="SSF57184">
    <property type="entry name" value="Growth factor receptor domain"/>
    <property type="match status" value="1"/>
</dbReference>
<dbReference type="Gene3D" id="4.10.40.20">
    <property type="match status" value="1"/>
</dbReference>
<keyword evidence="6" id="KW-1015">Disulfide bond</keyword>
<sequence>MHSKSFAFGLLLFLLSPCLIFGVALYAIHCAPCTAEKLALCPPVPASCSETTRQPRCGCCHICALQLGEPCGVYTARCSRGLSCRVHPEEANPLRALTNGQGTCIPTSDVTEFTEFVEREDIPAEDTDVAADHLHNYQLMFPVDQEKSVSQNAVSVYESMKAKILAEPKKWKAQGPCQKDLYRALEKLAKAQQRTGGEIYRFYLPNCNRNGFYHSKQCEASLDGNPATCWCVYQRNGKRIPGSLEVLGDPECEQYLGAQE</sequence>
<dbReference type="Pfam" id="PF00086">
    <property type="entry name" value="Thyroglobulin_1"/>
    <property type="match status" value="1"/>
</dbReference>
<dbReference type="PROSITE" id="PS51162">
    <property type="entry name" value="THYROGLOBULIN_1_2"/>
    <property type="match status" value="1"/>
</dbReference>
<dbReference type="Pfam" id="PF00219">
    <property type="entry name" value="IGFBP"/>
    <property type="match status" value="1"/>
</dbReference>
<keyword evidence="4" id="KW-0597">Phosphoprotein</keyword>
<dbReference type="AlphaFoldDB" id="A0A6J0V1U6"/>
<dbReference type="InterPro" id="IPR000867">
    <property type="entry name" value="IGFBP-like"/>
</dbReference>
<accession>A0A6J0V1U6</accession>
<feature type="domain" description="Thyroglobulin type-1" evidence="11">
    <location>
        <begin position="174"/>
        <end position="252"/>
    </location>
</feature>
<evidence type="ECO:0000256" key="2">
    <source>
        <dbReference type="ARBA" id="ARBA00013675"/>
    </source>
</evidence>
<evidence type="ECO:0000256" key="9">
    <source>
        <dbReference type="PROSITE-ProRule" id="PRU00500"/>
    </source>
</evidence>
<dbReference type="GO" id="GO:0031995">
    <property type="term" value="F:insulin-like growth factor II binding"/>
    <property type="evidence" value="ECO:0007669"/>
    <property type="project" value="TreeGrafter"/>
</dbReference>
<comment type="subunit">
    <text evidence="8">Binds equally well IGF1 and IGF2. Interacts with integrin ITGA5:ITGB1. Interacts with VHL; this interaction inhibits HIF1A degradation.</text>
</comment>
<evidence type="ECO:0000256" key="3">
    <source>
        <dbReference type="ARBA" id="ARBA00022525"/>
    </source>
</evidence>
<dbReference type="Gene3D" id="4.10.800.10">
    <property type="entry name" value="Thyroglobulin type-1"/>
    <property type="match status" value="1"/>
</dbReference>
<evidence type="ECO:0000256" key="5">
    <source>
        <dbReference type="ARBA" id="ARBA00022729"/>
    </source>
</evidence>
<evidence type="ECO:0000256" key="10">
    <source>
        <dbReference type="SAM" id="SignalP"/>
    </source>
</evidence>
<dbReference type="InterPro" id="IPR022321">
    <property type="entry name" value="IGFBP_1-6_chordata"/>
</dbReference>
<comment type="caution">
    <text evidence="9">Lacks conserved residue(s) required for the propagation of feature annotation.</text>
</comment>
<gene>
    <name evidence="14" type="primary">IGFBP1</name>
</gene>
<evidence type="ECO:0000256" key="4">
    <source>
        <dbReference type="ARBA" id="ARBA00022553"/>
    </source>
</evidence>
<dbReference type="InterPro" id="IPR022322">
    <property type="entry name" value="IGFBP1"/>
</dbReference>
<dbReference type="GO" id="GO:0043567">
    <property type="term" value="P:regulation of insulin-like growth factor receptor signaling pathway"/>
    <property type="evidence" value="ECO:0007669"/>
    <property type="project" value="TreeGrafter"/>
</dbReference>
<dbReference type="OrthoDB" id="9926277at2759"/>
<evidence type="ECO:0000313" key="14">
    <source>
        <dbReference type="RefSeq" id="XP_020666896.2"/>
    </source>
</evidence>
<comment type="subcellular location">
    <subcellularLocation>
        <location evidence="1">Secreted</location>
    </subcellularLocation>
</comment>
<protein>
    <recommendedName>
        <fullName evidence="2">Insulin-like growth factor-binding protein 1</fullName>
    </recommendedName>
</protein>
<evidence type="ECO:0000256" key="8">
    <source>
        <dbReference type="ARBA" id="ARBA00049694"/>
    </source>
</evidence>
<dbReference type="InterPro" id="IPR036857">
    <property type="entry name" value="Thyroglobulin_1_sf"/>
</dbReference>
<reference evidence="14" key="1">
    <citation type="submission" date="2025-08" db="UniProtKB">
        <authorList>
            <consortium name="RefSeq"/>
        </authorList>
    </citation>
    <scope>IDENTIFICATION</scope>
</reference>
<keyword evidence="7" id="KW-0340">Growth factor binding</keyword>
<keyword evidence="13" id="KW-1185">Reference proteome</keyword>
<dbReference type="InParanoid" id="A0A6J0V1U6"/>
<dbReference type="CTD" id="3484"/>